<dbReference type="SUPFAM" id="SSF52540">
    <property type="entry name" value="P-loop containing nucleoside triphosphate hydrolases"/>
    <property type="match status" value="1"/>
</dbReference>
<dbReference type="InterPro" id="IPR049945">
    <property type="entry name" value="AAA_22"/>
</dbReference>
<dbReference type="Gene3D" id="3.40.50.300">
    <property type="entry name" value="P-loop containing nucleotide triphosphate hydrolases"/>
    <property type="match status" value="1"/>
</dbReference>
<keyword evidence="2" id="KW-0067">ATP-binding</keyword>
<dbReference type="Proteomes" id="UP000824151">
    <property type="component" value="Unassembled WGS sequence"/>
</dbReference>
<reference evidence="2" key="2">
    <citation type="submission" date="2021-04" db="EMBL/GenBank/DDBJ databases">
        <authorList>
            <person name="Gilroy R."/>
        </authorList>
    </citation>
    <scope>NUCLEOTIDE SEQUENCE</scope>
    <source>
        <strain evidence="2">ChiHejej3B27-3195</strain>
    </source>
</reference>
<accession>A0A9D1UU80</accession>
<feature type="non-terminal residue" evidence="2">
    <location>
        <position position="194"/>
    </location>
</feature>
<evidence type="ECO:0000259" key="1">
    <source>
        <dbReference type="Pfam" id="PF13401"/>
    </source>
</evidence>
<evidence type="ECO:0000313" key="2">
    <source>
        <dbReference type="EMBL" id="HIX00532.1"/>
    </source>
</evidence>
<name>A0A9D1UU80_9MICC</name>
<protein>
    <submittedName>
        <fullName evidence="2">ATP-binding protein</fullName>
    </submittedName>
</protein>
<dbReference type="AlphaFoldDB" id="A0A9D1UU80"/>
<dbReference type="InterPro" id="IPR027417">
    <property type="entry name" value="P-loop_NTPase"/>
</dbReference>
<reference evidence="2" key="1">
    <citation type="journal article" date="2021" name="PeerJ">
        <title>Extensive microbial diversity within the chicken gut microbiome revealed by metagenomics and culture.</title>
        <authorList>
            <person name="Gilroy R."/>
            <person name="Ravi A."/>
            <person name="Getino M."/>
            <person name="Pursley I."/>
            <person name="Horton D.L."/>
            <person name="Alikhan N.F."/>
            <person name="Baker D."/>
            <person name="Gharbi K."/>
            <person name="Hall N."/>
            <person name="Watson M."/>
            <person name="Adriaenssens E.M."/>
            <person name="Foster-Nyarko E."/>
            <person name="Jarju S."/>
            <person name="Secka A."/>
            <person name="Antonio M."/>
            <person name="Oren A."/>
            <person name="Chaudhuri R.R."/>
            <person name="La Ragione R."/>
            <person name="Hildebrand F."/>
            <person name="Pallen M.J."/>
        </authorList>
    </citation>
    <scope>NUCLEOTIDE SEQUENCE</scope>
    <source>
        <strain evidence="2">ChiHejej3B27-3195</strain>
    </source>
</reference>
<evidence type="ECO:0000313" key="3">
    <source>
        <dbReference type="Proteomes" id="UP000824151"/>
    </source>
</evidence>
<keyword evidence="2" id="KW-0547">Nucleotide-binding</keyword>
<feature type="domain" description="ORC1/DEAH AAA+ ATPase" evidence="1">
    <location>
        <begin position="26"/>
        <end position="170"/>
    </location>
</feature>
<proteinExistence type="predicted"/>
<dbReference type="Pfam" id="PF13401">
    <property type="entry name" value="AAA_22"/>
    <property type="match status" value="1"/>
</dbReference>
<dbReference type="GO" id="GO:0016887">
    <property type="term" value="F:ATP hydrolysis activity"/>
    <property type="evidence" value="ECO:0007669"/>
    <property type="project" value="InterPro"/>
</dbReference>
<dbReference type="EMBL" id="DXGD01000381">
    <property type="protein sequence ID" value="HIX00532.1"/>
    <property type="molecule type" value="Genomic_DNA"/>
</dbReference>
<sequence>MNRDFIVTKEHRRFTEFASAIRKDVTIGICHGEAGVGKTQSARRYAHWDTLEPFIHAWGPRSEADLKHYAAAHRSRTVFYTPEVLAKHRDLMRDIEFYRGKVGVLIYEHLCVIGKITTTDVPRTIDFTELIIIDEAERLTPTSLELLRDLHDRHHVALMFIGMPGIDQRFRHYPQLYSRLGFSHRYRALAREEL</sequence>
<comment type="caution">
    <text evidence="2">The sequence shown here is derived from an EMBL/GenBank/DDBJ whole genome shotgun (WGS) entry which is preliminary data.</text>
</comment>
<gene>
    <name evidence="2" type="ORF">H9871_10370</name>
</gene>
<dbReference type="GO" id="GO:0005524">
    <property type="term" value="F:ATP binding"/>
    <property type="evidence" value="ECO:0007669"/>
    <property type="project" value="UniProtKB-KW"/>
</dbReference>
<organism evidence="2 3">
    <name type="scientific">Candidatus Nesterenkonia stercoripullorum</name>
    <dbReference type="NCBI Taxonomy" id="2838701"/>
    <lineage>
        <taxon>Bacteria</taxon>
        <taxon>Bacillati</taxon>
        <taxon>Actinomycetota</taxon>
        <taxon>Actinomycetes</taxon>
        <taxon>Micrococcales</taxon>
        <taxon>Micrococcaceae</taxon>
        <taxon>Nesterenkonia</taxon>
    </lineage>
</organism>